<dbReference type="Pfam" id="PF08327">
    <property type="entry name" value="AHSA1"/>
    <property type="match status" value="1"/>
</dbReference>
<organism evidence="3 4">
    <name type="scientific">Paenibacillus lautus</name>
    <name type="common">Bacillus lautus</name>
    <dbReference type="NCBI Taxonomy" id="1401"/>
    <lineage>
        <taxon>Bacteria</taxon>
        <taxon>Bacillati</taxon>
        <taxon>Bacillota</taxon>
        <taxon>Bacilli</taxon>
        <taxon>Bacillales</taxon>
        <taxon>Paenibacillaceae</taxon>
        <taxon>Paenibacillus</taxon>
    </lineage>
</organism>
<name>A0A1R1ANG4_PAELA</name>
<dbReference type="STRING" id="1401.BK123_32210"/>
<gene>
    <name evidence="3" type="ORF">BK123_32210</name>
</gene>
<protein>
    <submittedName>
        <fullName evidence="3">ATPase</fullName>
    </submittedName>
</protein>
<dbReference type="Proteomes" id="UP000187074">
    <property type="component" value="Unassembled WGS sequence"/>
</dbReference>
<evidence type="ECO:0000313" key="3">
    <source>
        <dbReference type="EMBL" id="OME87020.1"/>
    </source>
</evidence>
<dbReference type="OrthoDB" id="9786557at2"/>
<feature type="domain" description="Activator of Hsp90 ATPase homologue 1/2-like C-terminal" evidence="2">
    <location>
        <begin position="18"/>
        <end position="156"/>
    </location>
</feature>
<reference evidence="3 4" key="1">
    <citation type="submission" date="2016-11" db="EMBL/GenBank/DDBJ databases">
        <title>Paenibacillus species isolates.</title>
        <authorList>
            <person name="Beno S.M."/>
        </authorList>
    </citation>
    <scope>NUCLEOTIDE SEQUENCE [LARGE SCALE GENOMIC DNA]</scope>
    <source>
        <strain evidence="3 4">FSL F4-0100</strain>
    </source>
</reference>
<evidence type="ECO:0000313" key="4">
    <source>
        <dbReference type="Proteomes" id="UP000187074"/>
    </source>
</evidence>
<dbReference type="CDD" id="cd08895">
    <property type="entry name" value="SRPBCC_CalC_Aha1-like_2"/>
    <property type="match status" value="1"/>
</dbReference>
<dbReference type="InterPro" id="IPR023393">
    <property type="entry name" value="START-like_dom_sf"/>
</dbReference>
<accession>A0A1R1ANG4</accession>
<comment type="caution">
    <text evidence="3">The sequence shown here is derived from an EMBL/GenBank/DDBJ whole genome shotgun (WGS) entry which is preliminary data.</text>
</comment>
<dbReference type="InterPro" id="IPR013538">
    <property type="entry name" value="ASHA1/2-like_C"/>
</dbReference>
<dbReference type="SUPFAM" id="SSF55961">
    <property type="entry name" value="Bet v1-like"/>
    <property type="match status" value="1"/>
</dbReference>
<sequence>MGDSSIKKRIDSASRMIKASPQTIYQAFTDPKAWVSWLPPEGMSGQIDTFDACEGGTYRMVLTYNGTDQVNLGKSSEGTDIVQGRFLALVPNKKIVQCFEFESEDPAYGGLMTMTWTLTALAEGTDVTIVCEDVPEGIRQEDHEEGLNSTLENLAVFTE</sequence>
<dbReference type="Gene3D" id="3.30.530.20">
    <property type="match status" value="1"/>
</dbReference>
<proteinExistence type="inferred from homology"/>
<dbReference type="AlphaFoldDB" id="A0A1R1ANG4"/>
<dbReference type="RefSeq" id="WP_076326383.1">
    <property type="nucleotide sequence ID" value="NZ_MRTF01000019.1"/>
</dbReference>
<evidence type="ECO:0000259" key="2">
    <source>
        <dbReference type="Pfam" id="PF08327"/>
    </source>
</evidence>
<dbReference type="EMBL" id="MRTF01000019">
    <property type="protein sequence ID" value="OME87020.1"/>
    <property type="molecule type" value="Genomic_DNA"/>
</dbReference>
<comment type="similarity">
    <text evidence="1">Belongs to the AHA1 family.</text>
</comment>
<evidence type="ECO:0000256" key="1">
    <source>
        <dbReference type="ARBA" id="ARBA00006817"/>
    </source>
</evidence>